<accession>A0ABS0NES5</accession>
<feature type="region of interest" description="Disordered" evidence="1">
    <location>
        <begin position="304"/>
        <end position="328"/>
    </location>
</feature>
<dbReference type="PANTHER" id="PTHR43245:SF13">
    <property type="entry name" value="UDP-D-APIOSE_UDP-D-XYLOSE SYNTHASE 2"/>
    <property type="match status" value="1"/>
</dbReference>
<keyword evidence="4" id="KW-1185">Reference proteome</keyword>
<dbReference type="SUPFAM" id="SSF51735">
    <property type="entry name" value="NAD(P)-binding Rossmann-fold domains"/>
    <property type="match status" value="1"/>
</dbReference>
<dbReference type="PANTHER" id="PTHR43245">
    <property type="entry name" value="BIFUNCTIONAL POLYMYXIN RESISTANCE PROTEIN ARNA"/>
    <property type="match status" value="1"/>
</dbReference>
<dbReference type="InterPro" id="IPR001509">
    <property type="entry name" value="Epimerase_deHydtase"/>
</dbReference>
<organism evidence="3 4">
    <name type="scientific">Streptomyces pactum</name>
    <dbReference type="NCBI Taxonomy" id="68249"/>
    <lineage>
        <taxon>Bacteria</taxon>
        <taxon>Bacillati</taxon>
        <taxon>Actinomycetota</taxon>
        <taxon>Actinomycetes</taxon>
        <taxon>Kitasatosporales</taxon>
        <taxon>Streptomycetaceae</taxon>
        <taxon>Streptomyces</taxon>
    </lineage>
</organism>
<name>A0ABS0NES5_9ACTN</name>
<dbReference type="Proteomes" id="UP000807371">
    <property type="component" value="Unassembled WGS sequence"/>
</dbReference>
<dbReference type="Gene3D" id="3.40.50.720">
    <property type="entry name" value="NAD(P)-binding Rossmann-like Domain"/>
    <property type="match status" value="1"/>
</dbReference>
<dbReference type="InterPro" id="IPR050177">
    <property type="entry name" value="Lipid_A_modif_metabolic_enz"/>
</dbReference>
<dbReference type="RefSeq" id="WP_197987472.1">
    <property type="nucleotide sequence ID" value="NZ_JACYXC010000001.1"/>
</dbReference>
<sequence>MKLLLLGGTEFVGRSVAEEAVARGWEVTVFHRGHHPPPAGVTARHGDRTTGEGLSSLAEGAWDVVVDTWSGDPAAVRDVAGLLRDRAGRYVYISSRSVYRFPPPAGQDESGPLVDPPSATGDLDYATCKRGGEIAATEAFGDRALLARAGLILGPGENVGRLPWWLTRMARGGVVAAPGPRDLPLQYIDTRDLARWVLDAAAGGLGGAYDTVSPPGHTTMGELLETCARVTGSAAELRWLEPERILAAGVEPWTELPIWLPPGEMHGGLHGGNVAKALAAGLRCRPVAETVADTWAWLGGLGGTAPQRPDLPPVGLSPEKEAGLLARS</sequence>
<dbReference type="InterPro" id="IPR036291">
    <property type="entry name" value="NAD(P)-bd_dom_sf"/>
</dbReference>
<proteinExistence type="predicted"/>
<dbReference type="Pfam" id="PF01370">
    <property type="entry name" value="Epimerase"/>
    <property type="match status" value="1"/>
</dbReference>
<evidence type="ECO:0000256" key="1">
    <source>
        <dbReference type="SAM" id="MobiDB-lite"/>
    </source>
</evidence>
<dbReference type="EMBL" id="JACYXC010000001">
    <property type="protein sequence ID" value="MBH5333689.1"/>
    <property type="molecule type" value="Genomic_DNA"/>
</dbReference>
<evidence type="ECO:0000313" key="3">
    <source>
        <dbReference type="EMBL" id="MBH5333689.1"/>
    </source>
</evidence>
<evidence type="ECO:0000313" key="4">
    <source>
        <dbReference type="Proteomes" id="UP000807371"/>
    </source>
</evidence>
<comment type="caution">
    <text evidence="3">The sequence shown here is derived from an EMBL/GenBank/DDBJ whole genome shotgun (WGS) entry which is preliminary data.</text>
</comment>
<gene>
    <name evidence="3" type="ORF">IHE55_02270</name>
</gene>
<reference evidence="3 4" key="1">
    <citation type="submission" date="2020-09" db="EMBL/GenBank/DDBJ databases">
        <title>Biosynthesis of the nuclear factor of activated T cells inhibitor NFAT-133 and its congeners in Streptomyces pactum.</title>
        <authorList>
            <person name="Zhou W."/>
            <person name="Posri P."/>
            <person name="Abugrain M.E."/>
            <person name="Weisberg A.J."/>
            <person name="Chang J.H."/>
            <person name="Mahmud T."/>
        </authorList>
    </citation>
    <scope>NUCLEOTIDE SEQUENCE [LARGE SCALE GENOMIC DNA]</scope>
    <source>
        <strain evidence="3 4">ATCC 27456</strain>
    </source>
</reference>
<protein>
    <submittedName>
        <fullName evidence="3">Reductase</fullName>
    </submittedName>
</protein>
<feature type="domain" description="NAD-dependent epimerase/dehydratase" evidence="2">
    <location>
        <begin position="4"/>
        <end position="200"/>
    </location>
</feature>
<evidence type="ECO:0000259" key="2">
    <source>
        <dbReference type="Pfam" id="PF01370"/>
    </source>
</evidence>